<protein>
    <submittedName>
        <fullName evidence="1">Uncharacterized protein</fullName>
    </submittedName>
</protein>
<gene>
    <name evidence="1" type="ORF">DU43_18375</name>
</gene>
<proteinExistence type="predicted"/>
<reference evidence="1" key="1">
    <citation type="journal article" date="2015" name="ISME J.">
        <title>Genomic and phenotypic differentiation among Methanosarcina mazei populations from Columbia River sediment.</title>
        <authorList>
            <person name="Youngblut N.D."/>
            <person name="Wirth J.S."/>
            <person name="Henriksen J.R."/>
            <person name="Smith M."/>
            <person name="Simon H."/>
            <person name="Metcalf W.W."/>
            <person name="Whitaker R.J."/>
        </authorList>
    </citation>
    <scope>NUCLEOTIDE SEQUENCE [LARGE SCALE GENOMIC DNA]</scope>
    <source>
        <strain evidence="1">3.H.A.1A.1</strain>
    </source>
</reference>
<accession>A0A0F8JM09</accession>
<dbReference type="AlphaFoldDB" id="A0A0F8JM09"/>
<sequence>MNEEKINKNFLQIYSLYKMNCIEGSLKFEKVCYELKESLIESGYKCGQNFEFKRDEFGPRDPGLSKANIKFEMMGLMEIENELGKTSVTYRIKEKGRLWVESLTKFYNKTIPNFSSITKVADDSLEENINLSGSQIVKKERVQKAKEEIWGKKI</sequence>
<comment type="caution">
    <text evidence="1">The sequence shown here is derived from an EMBL/GenBank/DDBJ whole genome shotgun (WGS) entry which is preliminary data.</text>
</comment>
<dbReference type="EMBL" id="JJPM01000270">
    <property type="protein sequence ID" value="KKG69840.1"/>
    <property type="molecule type" value="Genomic_DNA"/>
</dbReference>
<evidence type="ECO:0000313" key="1">
    <source>
        <dbReference type="EMBL" id="KKG69840.1"/>
    </source>
</evidence>
<name>A0A0F8JM09_METMZ</name>
<dbReference type="PATRIC" id="fig|2209.69.peg.4077"/>
<organism evidence="1">
    <name type="scientific">Methanosarcina mazei</name>
    <name type="common">Methanosarcina frisia</name>
    <dbReference type="NCBI Taxonomy" id="2209"/>
    <lineage>
        <taxon>Archaea</taxon>
        <taxon>Methanobacteriati</taxon>
        <taxon>Methanobacteriota</taxon>
        <taxon>Stenosarchaea group</taxon>
        <taxon>Methanomicrobia</taxon>
        <taxon>Methanosarcinales</taxon>
        <taxon>Methanosarcinaceae</taxon>
        <taxon>Methanosarcina</taxon>
    </lineage>
</organism>